<dbReference type="Proteomes" id="UP000236161">
    <property type="component" value="Unassembled WGS sequence"/>
</dbReference>
<gene>
    <name evidence="8" type="ORF">AXF42_Ash006734</name>
</gene>
<sequence>MYGKPETADAAGDSEKSVFRRAEKKYKLYNVRNPKLRSVNSLTLDSAELSSGLISLRKLRCMSLFRKSFIAGRSRRMRRRICRTFLISNPLWNPSDRMDQHQLESSSTIAVASTAQSSVSEIAPRSCIAYSPDEFLTTVLLLQKFGFYFIPGALAIEEQVYWFRESLTNFPQPPNRTNHSAIYGPIFDLFNAVQNHKVLVEEVKTSSEAETIVDHEKNKLGSRRYLFSDSMNITNNSTLCKSVAAYNLLRKLRWSTLGLQFDWSKRNYDVSLPHQKIPYALCLVAKKMAVPAMPKGVEFQPDAAIVNYFGPRGNSRDDVPVAMFLRSGDIVLMAGEARECFHGVPRIFTDSAHADNGAFLSELSDEADYCFREYIKTSRVNINIRQVN</sequence>
<dbReference type="GO" id="GO:0035516">
    <property type="term" value="F:broad specificity oxidative DNA demethylase activity"/>
    <property type="evidence" value="ECO:0007669"/>
    <property type="project" value="TreeGrafter"/>
</dbReference>
<protein>
    <submittedName>
        <fullName evidence="8">Alpha-ketoglutarate-dependent dioxygenase alkB</fullName>
        <ecNumber evidence="8">1.14.11.-</ecNumber>
        <ecNumber evidence="8">4.2.99.18</ecNumber>
    </submittedName>
</protein>
<keyword evidence="5 6" id="KW-0408">Iron</keyword>
<feature type="domain" description="Alpha-ketoglutarate-dependent dioxygenase AlkB-like" evidence="7">
    <location>
        <begin position="309"/>
        <end position="385"/>
    </location>
</feature>
<dbReference type="EC" id="1.14.11.-" evidence="8"/>
<evidence type="ECO:0000256" key="6">
    <source>
        <dbReference type="PIRSR" id="PIRSR604574-2"/>
    </source>
</evidence>
<evidence type="ECO:0000256" key="2">
    <source>
        <dbReference type="ARBA" id="ARBA00022723"/>
    </source>
</evidence>
<comment type="cofactor">
    <cofactor evidence="6">
        <name>Fe(2+)</name>
        <dbReference type="ChEBI" id="CHEBI:29033"/>
    </cofactor>
    <text evidence="6">Binds 1 Fe(2+) ion per subunit.</text>
</comment>
<dbReference type="GO" id="GO:0035513">
    <property type="term" value="P:oxidative RNA demethylation"/>
    <property type="evidence" value="ECO:0007669"/>
    <property type="project" value="TreeGrafter"/>
</dbReference>
<dbReference type="GO" id="GO:0140078">
    <property type="term" value="F:class I DNA-(apurinic or apyrimidinic site) endonuclease activity"/>
    <property type="evidence" value="ECO:0007669"/>
    <property type="project" value="UniProtKB-EC"/>
</dbReference>
<dbReference type="EMBL" id="KZ451979">
    <property type="protein sequence ID" value="PKA55532.1"/>
    <property type="molecule type" value="Genomic_DNA"/>
</dbReference>
<dbReference type="GO" id="GO:0008198">
    <property type="term" value="F:ferrous iron binding"/>
    <property type="evidence" value="ECO:0007669"/>
    <property type="project" value="TreeGrafter"/>
</dbReference>
<dbReference type="OrthoDB" id="6614653at2759"/>
<evidence type="ECO:0000256" key="1">
    <source>
        <dbReference type="ARBA" id="ARBA00007879"/>
    </source>
</evidence>
<evidence type="ECO:0000259" key="7">
    <source>
        <dbReference type="Pfam" id="PF13532"/>
    </source>
</evidence>
<dbReference type="EC" id="4.2.99.18" evidence="8"/>
<dbReference type="STRING" id="1088818.A0A2I0AIY8"/>
<evidence type="ECO:0000256" key="5">
    <source>
        <dbReference type="ARBA" id="ARBA00023004"/>
    </source>
</evidence>
<keyword evidence="9" id="KW-1185">Reference proteome</keyword>
<dbReference type="SUPFAM" id="SSF51197">
    <property type="entry name" value="Clavaminate synthase-like"/>
    <property type="match status" value="1"/>
</dbReference>
<dbReference type="GO" id="GO:0005737">
    <property type="term" value="C:cytoplasm"/>
    <property type="evidence" value="ECO:0007669"/>
    <property type="project" value="TreeGrafter"/>
</dbReference>
<comment type="similarity">
    <text evidence="1">Belongs to the alkB family.</text>
</comment>
<keyword evidence="3 8" id="KW-0223">Dioxygenase</keyword>
<evidence type="ECO:0000256" key="3">
    <source>
        <dbReference type="ARBA" id="ARBA00022964"/>
    </source>
</evidence>
<keyword evidence="8" id="KW-0456">Lyase</keyword>
<dbReference type="InterPro" id="IPR027450">
    <property type="entry name" value="AlkB-like"/>
</dbReference>
<dbReference type="Gene3D" id="2.60.120.590">
    <property type="entry name" value="Alpha-ketoglutarate-dependent dioxygenase AlkB-like"/>
    <property type="match status" value="2"/>
</dbReference>
<dbReference type="InterPro" id="IPR037151">
    <property type="entry name" value="AlkB-like_sf"/>
</dbReference>
<evidence type="ECO:0000313" key="9">
    <source>
        <dbReference type="Proteomes" id="UP000236161"/>
    </source>
</evidence>
<evidence type="ECO:0000313" key="8">
    <source>
        <dbReference type="EMBL" id="PKA55532.1"/>
    </source>
</evidence>
<keyword evidence="2 6" id="KW-0479">Metal-binding</keyword>
<dbReference type="PANTHER" id="PTHR16557">
    <property type="entry name" value="ALKYLATED DNA REPAIR PROTEIN ALKB-RELATED"/>
    <property type="match status" value="1"/>
</dbReference>
<accession>A0A2I0AIY8</accession>
<dbReference type="GO" id="GO:0035515">
    <property type="term" value="F:oxidative RNA demethylase activity"/>
    <property type="evidence" value="ECO:0007669"/>
    <property type="project" value="TreeGrafter"/>
</dbReference>
<dbReference type="Pfam" id="PF13532">
    <property type="entry name" value="2OG-FeII_Oxy_2"/>
    <property type="match status" value="1"/>
</dbReference>
<name>A0A2I0AIY8_9ASPA</name>
<dbReference type="InterPro" id="IPR004574">
    <property type="entry name" value="Alkb"/>
</dbReference>
<reference evidence="8 9" key="1">
    <citation type="journal article" date="2017" name="Nature">
        <title>The Apostasia genome and the evolution of orchids.</title>
        <authorList>
            <person name="Zhang G.Q."/>
            <person name="Liu K.W."/>
            <person name="Li Z."/>
            <person name="Lohaus R."/>
            <person name="Hsiao Y.Y."/>
            <person name="Niu S.C."/>
            <person name="Wang J.Y."/>
            <person name="Lin Y.C."/>
            <person name="Xu Q."/>
            <person name="Chen L.J."/>
            <person name="Yoshida K."/>
            <person name="Fujiwara S."/>
            <person name="Wang Z.W."/>
            <person name="Zhang Y.Q."/>
            <person name="Mitsuda N."/>
            <person name="Wang M."/>
            <person name="Liu G.H."/>
            <person name="Pecoraro L."/>
            <person name="Huang H.X."/>
            <person name="Xiao X.J."/>
            <person name="Lin M."/>
            <person name="Wu X.Y."/>
            <person name="Wu W.L."/>
            <person name="Chen Y.Y."/>
            <person name="Chang S.B."/>
            <person name="Sakamoto S."/>
            <person name="Ohme-Takagi M."/>
            <person name="Yagi M."/>
            <person name="Zeng S.J."/>
            <person name="Shen C.Y."/>
            <person name="Yeh C.M."/>
            <person name="Luo Y.B."/>
            <person name="Tsai W.C."/>
            <person name="Van de Peer Y."/>
            <person name="Liu Z.J."/>
        </authorList>
    </citation>
    <scope>NUCLEOTIDE SEQUENCE [LARGE SCALE GENOMIC DNA]</scope>
    <source>
        <strain evidence="9">cv. Shenzhen</strain>
        <tissue evidence="8">Stem</tissue>
    </source>
</reference>
<organism evidence="8 9">
    <name type="scientific">Apostasia shenzhenica</name>
    <dbReference type="NCBI Taxonomy" id="1088818"/>
    <lineage>
        <taxon>Eukaryota</taxon>
        <taxon>Viridiplantae</taxon>
        <taxon>Streptophyta</taxon>
        <taxon>Embryophyta</taxon>
        <taxon>Tracheophyta</taxon>
        <taxon>Spermatophyta</taxon>
        <taxon>Magnoliopsida</taxon>
        <taxon>Liliopsida</taxon>
        <taxon>Asparagales</taxon>
        <taxon>Orchidaceae</taxon>
        <taxon>Apostasioideae</taxon>
        <taxon>Apostasia</taxon>
    </lineage>
</organism>
<dbReference type="PANTHER" id="PTHR16557:SF11">
    <property type="entry name" value="ALPHA-KETOGLUTARATE-DEPENDENT DIOXYGENASE ALKB"/>
    <property type="match status" value="1"/>
</dbReference>
<keyword evidence="4 8" id="KW-0560">Oxidoreductase</keyword>
<feature type="binding site" evidence="6">
    <location>
        <position position="342"/>
    </location>
    <ligand>
        <name>Fe cation</name>
        <dbReference type="ChEBI" id="CHEBI:24875"/>
        <note>catalytic</note>
    </ligand>
</feature>
<proteinExistence type="inferred from homology"/>
<evidence type="ECO:0000256" key="4">
    <source>
        <dbReference type="ARBA" id="ARBA00023002"/>
    </source>
</evidence>
<dbReference type="AlphaFoldDB" id="A0A2I0AIY8"/>